<feature type="chain" id="PRO_5001667166" evidence="1">
    <location>
        <begin position="24"/>
        <end position="96"/>
    </location>
</feature>
<reference evidence="2" key="1">
    <citation type="journal article" date="2014" name="Int. J. Syst. Evol. Microbiol.">
        <title>Complete genome of a new Firmicutes species belonging to the dominant human colonic microbiota ('Ruminococcus bicirculans') reveals two chromosomes and a selective capacity to utilize plant glucans.</title>
        <authorList>
            <consortium name="NISC Comparative Sequencing Program"/>
            <person name="Wegmann U."/>
            <person name="Louis P."/>
            <person name="Goesmann A."/>
            <person name="Henrissat B."/>
            <person name="Duncan S.H."/>
            <person name="Flint H.J."/>
        </authorList>
    </citation>
    <scope>NUCLEOTIDE SEQUENCE</scope>
    <source>
        <strain evidence="2">CGMCC 1.11013</strain>
    </source>
</reference>
<reference evidence="5" key="3">
    <citation type="journal article" date="2019" name="Int. J. Syst. Evol. Microbiol.">
        <title>The Global Catalogue of Microorganisms (GCM) 10K type strain sequencing project: providing services to taxonomists for standard genome sequencing and annotation.</title>
        <authorList>
            <consortium name="The Broad Institute Genomics Platform"/>
            <consortium name="The Broad Institute Genome Sequencing Center for Infectious Disease"/>
            <person name="Wu L."/>
            <person name="Ma J."/>
        </authorList>
    </citation>
    <scope>NUCLEOTIDE SEQUENCE [LARGE SCALE GENOMIC DNA]</scope>
    <source>
        <strain evidence="5">CGMCC 1.11013</strain>
    </source>
</reference>
<proteinExistence type="predicted"/>
<evidence type="ECO:0000256" key="1">
    <source>
        <dbReference type="SAM" id="SignalP"/>
    </source>
</evidence>
<name>A0A069PH96_9BURK</name>
<dbReference type="PROSITE" id="PS51257">
    <property type="entry name" value="PROKAR_LIPOPROTEIN"/>
    <property type="match status" value="1"/>
</dbReference>
<feature type="signal peptide" evidence="1">
    <location>
        <begin position="1"/>
        <end position="23"/>
    </location>
</feature>
<evidence type="ECO:0000313" key="5">
    <source>
        <dbReference type="Proteomes" id="UP000597138"/>
    </source>
</evidence>
<dbReference type="EMBL" id="BMEG01000005">
    <property type="protein sequence ID" value="GGD78231.1"/>
    <property type="molecule type" value="Genomic_DNA"/>
</dbReference>
<protein>
    <submittedName>
        <fullName evidence="3">Membrane protein</fullName>
    </submittedName>
</protein>
<gene>
    <name evidence="3" type="ORF">BG57_09925</name>
    <name evidence="2" type="ORF">GCM10010985_35960</name>
</gene>
<dbReference type="AlphaFoldDB" id="A0A069PH96"/>
<evidence type="ECO:0000313" key="2">
    <source>
        <dbReference type="EMBL" id="GGD78231.1"/>
    </source>
</evidence>
<dbReference type="RefSeq" id="WP_035959983.1">
    <property type="nucleotide sequence ID" value="NZ_BMEG01000005.1"/>
</dbReference>
<evidence type="ECO:0000313" key="3">
    <source>
        <dbReference type="EMBL" id="KDR36706.1"/>
    </source>
</evidence>
<comment type="caution">
    <text evidence="3">The sequence shown here is derived from an EMBL/GenBank/DDBJ whole genome shotgun (WGS) entry which is preliminary data.</text>
</comment>
<keyword evidence="5" id="KW-1185">Reference proteome</keyword>
<evidence type="ECO:0000313" key="4">
    <source>
        <dbReference type="Proteomes" id="UP000027439"/>
    </source>
</evidence>
<reference evidence="3 4" key="2">
    <citation type="submission" date="2014-03" db="EMBL/GenBank/DDBJ databases">
        <title>Draft Genome Sequences of Four Burkholderia Strains.</title>
        <authorList>
            <person name="Liu X.Y."/>
            <person name="Li C.X."/>
            <person name="Xu J.H."/>
        </authorList>
    </citation>
    <scope>NUCLEOTIDE SEQUENCE [LARGE SCALE GENOMIC DNA]</scope>
    <source>
        <strain evidence="3 4">R27</strain>
    </source>
</reference>
<dbReference type="Proteomes" id="UP000027439">
    <property type="component" value="Unassembled WGS sequence"/>
</dbReference>
<sequence>MKTIGTVTLALAISMGCVTAAQAHPFIGVGIVGGPVFPVASSGQSAPPLPVYPRATDSGPAPLPLDAPPPVYVQPAVGNIAAVMHAAEGIGAASSM</sequence>
<reference evidence="2" key="4">
    <citation type="submission" date="2024-05" db="EMBL/GenBank/DDBJ databases">
        <authorList>
            <person name="Sun Q."/>
            <person name="Zhou Y."/>
        </authorList>
    </citation>
    <scope>NUCLEOTIDE SEQUENCE</scope>
    <source>
        <strain evidence="2">CGMCC 1.11013</strain>
    </source>
</reference>
<organism evidence="3 4">
    <name type="scientific">Caballeronia grimmiae</name>
    <dbReference type="NCBI Taxonomy" id="1071679"/>
    <lineage>
        <taxon>Bacteria</taxon>
        <taxon>Pseudomonadati</taxon>
        <taxon>Pseudomonadota</taxon>
        <taxon>Betaproteobacteria</taxon>
        <taxon>Burkholderiales</taxon>
        <taxon>Burkholderiaceae</taxon>
        <taxon>Caballeronia</taxon>
    </lineage>
</organism>
<dbReference type="Proteomes" id="UP000597138">
    <property type="component" value="Unassembled WGS sequence"/>
</dbReference>
<keyword evidence="1" id="KW-0732">Signal</keyword>
<dbReference type="eggNOG" id="ENOG5030X37">
    <property type="taxonomic scope" value="Bacteria"/>
</dbReference>
<dbReference type="STRING" id="1071679.BG57_09925"/>
<accession>A0A069PH96</accession>
<dbReference type="EMBL" id="JFHE01000002">
    <property type="protein sequence ID" value="KDR36706.1"/>
    <property type="molecule type" value="Genomic_DNA"/>
</dbReference>